<dbReference type="RefSeq" id="WP_182351930.1">
    <property type="nucleotide sequence ID" value="NZ_JAJSPM010000005.1"/>
</dbReference>
<dbReference type="EMBL" id="JAJTND010000004">
    <property type="protein sequence ID" value="MCE3532094.1"/>
    <property type="molecule type" value="Genomic_DNA"/>
</dbReference>
<reference evidence="2 3" key="1">
    <citation type="journal article" date="2024" name="Pathogens">
        <title>Characterization of a Novel Species of Legionella Isolated from a Healthcare Facility: Legionella resiliens sp. nov.</title>
        <authorList>
            <person name="Cristino S."/>
            <person name="Pascale M.R."/>
            <person name="Marino F."/>
            <person name="Derelitto C."/>
            <person name="Salaris S."/>
            <person name="Orsini M."/>
            <person name="Squarzoni S."/>
            <person name="Grottola A."/>
            <person name="Girolamini L."/>
        </authorList>
    </citation>
    <scope>NUCLEOTIDE SEQUENCE [LARGE SCALE GENOMIC DNA]</scope>
    <source>
        <strain evidence="2 3">8cVS16</strain>
    </source>
</reference>
<comment type="caution">
    <text evidence="2">The sequence shown here is derived from an EMBL/GenBank/DDBJ whole genome shotgun (WGS) entry which is preliminary data.</text>
</comment>
<dbReference type="CDD" id="cd02933">
    <property type="entry name" value="OYE_like_FMN"/>
    <property type="match status" value="1"/>
</dbReference>
<dbReference type="PANTHER" id="PTHR22893:SF91">
    <property type="entry name" value="NADPH DEHYDROGENASE 2-RELATED"/>
    <property type="match status" value="1"/>
</dbReference>
<organism evidence="2 3">
    <name type="scientific">Legionella resiliens</name>
    <dbReference type="NCBI Taxonomy" id="2905958"/>
    <lineage>
        <taxon>Bacteria</taxon>
        <taxon>Pseudomonadati</taxon>
        <taxon>Pseudomonadota</taxon>
        <taxon>Gammaproteobacteria</taxon>
        <taxon>Legionellales</taxon>
        <taxon>Legionellaceae</taxon>
        <taxon>Legionella</taxon>
    </lineage>
</organism>
<evidence type="ECO:0000259" key="1">
    <source>
        <dbReference type="Pfam" id="PF00724"/>
    </source>
</evidence>
<name>A0ABS8X5G4_9GAMM</name>
<proteinExistence type="predicted"/>
<dbReference type="Pfam" id="PF00724">
    <property type="entry name" value="Oxidored_FMN"/>
    <property type="match status" value="1"/>
</dbReference>
<accession>A0ABS8X5G4</accession>
<evidence type="ECO:0000313" key="2">
    <source>
        <dbReference type="EMBL" id="MCE3532094.1"/>
    </source>
</evidence>
<gene>
    <name evidence="2" type="ORF">LXO92_06870</name>
</gene>
<dbReference type="PANTHER" id="PTHR22893">
    <property type="entry name" value="NADH OXIDOREDUCTASE-RELATED"/>
    <property type="match status" value="1"/>
</dbReference>
<keyword evidence="3" id="KW-1185">Reference proteome</keyword>
<dbReference type="Proteomes" id="UP001320170">
    <property type="component" value="Unassembled WGS sequence"/>
</dbReference>
<dbReference type="Gene3D" id="3.20.20.70">
    <property type="entry name" value="Aldolase class I"/>
    <property type="match status" value="1"/>
</dbReference>
<dbReference type="NCBIfam" id="NF007899">
    <property type="entry name" value="PRK10605.1"/>
    <property type="match status" value="1"/>
</dbReference>
<dbReference type="InterPro" id="IPR001155">
    <property type="entry name" value="OxRdtase_FMN_N"/>
</dbReference>
<dbReference type="InterPro" id="IPR013785">
    <property type="entry name" value="Aldolase_TIM"/>
</dbReference>
<evidence type="ECO:0000313" key="3">
    <source>
        <dbReference type="Proteomes" id="UP001320170"/>
    </source>
</evidence>
<dbReference type="InterPro" id="IPR045247">
    <property type="entry name" value="Oye-like"/>
</dbReference>
<feature type="domain" description="NADH:flavin oxidoreductase/NADH oxidase N-terminal" evidence="1">
    <location>
        <begin position="8"/>
        <end position="341"/>
    </location>
</feature>
<dbReference type="SUPFAM" id="SSF51395">
    <property type="entry name" value="FMN-linked oxidoreductases"/>
    <property type="match status" value="1"/>
</dbReference>
<protein>
    <submittedName>
        <fullName evidence="2">Alkene reductase</fullName>
    </submittedName>
</protein>
<sequence>MTTNNEILFTPFNLRGSTLKNRIVMAPLTRNRSIHGMDAPSELNAEYYAQRADAGLIIAEATQISPTAKGYAWTPGIYSLEQIAGWKLVTNAVHAKGGVIYLQLWHVGRISHPSLQPGGIAPVAPSAIAATGQRTFIENGTFVEVGNPRALKLSEIPSIIEDYRIAARNAILAGFDGVEIHAANGYLIHQFLCDGTNHRTDQYGGSIANRLRFALEVTSAIVSEIGANRTGIRLAPVSHANGVSDTSPAAVFFPLVRELSRFDLAYIHVIEGETQGPRENYGLDFSALRKEFNGPWMVNNGYTLEMATEAVSSGYADLVAFGRYYISNPDLVRRFKKNAPLDELDRATLYGGGTKGYTDYPRMNEDK</sequence>